<dbReference type="PIRSF" id="PIRSF006060">
    <property type="entry name" value="AA_transporter"/>
    <property type="match status" value="1"/>
</dbReference>
<sequence>MNKKLGFWSIVLLTINSIIGSGIFISPGSVVKMAGTYTPIVYVAAAIFASLLALSFSSAAKYVSKGGAAYAYSRTAFGRNVGFYVGITRFIAASIAWGVMATSVVKTVLAIMKLDSSNFGLLTLGFIILMLLLLVINLLGPKVFALINNLSTIGKLLALLTIIIFGIYILISTGANHFLDVNNFQNVNGQPLISSFNTSTFVMATITAFYALNGFESIASGSNDMQKPEKNLPKALPLGMLIIALIYIGIVSISMMINPHALVFSNQVVALVDIFDNGIVKNIVLYGALISMFGINVASSFHTPRVLEAIAKEKQIPAIFAKRNKQDIPLTSFIVTIVIAIVIPMAFQYNMTNIIIISTISRFVQFIVVPLSVIMFFYGKNSEKTISTAKKNILTDVFVPIISLFLTVFLLIKFDWIGQFSIADATGSHLNLYAIFAMIIGYVILPITLYFFNRHSNTN</sequence>
<evidence type="ECO:0000256" key="6">
    <source>
        <dbReference type="SAM" id="Phobius"/>
    </source>
</evidence>
<organism evidence="7 8">
    <name type="scientific">Holzapfeliella floricola DSM 23037 = JCM 16512</name>
    <dbReference type="NCBI Taxonomy" id="1423744"/>
    <lineage>
        <taxon>Bacteria</taxon>
        <taxon>Bacillati</taxon>
        <taxon>Bacillota</taxon>
        <taxon>Bacilli</taxon>
        <taxon>Lactobacillales</taxon>
        <taxon>Lactobacillaceae</taxon>
        <taxon>Holzapfeliella</taxon>
    </lineage>
</organism>
<dbReference type="InterPro" id="IPR002293">
    <property type="entry name" value="AA/rel_permease1"/>
</dbReference>
<feature type="transmembrane region" description="Helical" evidence="6">
    <location>
        <begin position="432"/>
        <end position="452"/>
    </location>
</feature>
<name>A0A0R2DRY8_9LACO</name>
<keyword evidence="2" id="KW-1003">Cell membrane</keyword>
<evidence type="ECO:0000313" key="8">
    <source>
        <dbReference type="Proteomes" id="UP000051378"/>
    </source>
</evidence>
<feature type="transmembrane region" description="Helical" evidence="6">
    <location>
        <begin position="7"/>
        <end position="28"/>
    </location>
</feature>
<dbReference type="InterPro" id="IPR050367">
    <property type="entry name" value="APC_superfamily"/>
</dbReference>
<feature type="transmembrane region" description="Helical" evidence="6">
    <location>
        <begin position="353"/>
        <end position="378"/>
    </location>
</feature>
<feature type="transmembrane region" description="Helical" evidence="6">
    <location>
        <begin position="283"/>
        <end position="307"/>
    </location>
</feature>
<keyword evidence="5 6" id="KW-0472">Membrane</keyword>
<feature type="transmembrane region" description="Helical" evidence="6">
    <location>
        <begin position="119"/>
        <end position="140"/>
    </location>
</feature>
<comment type="subcellular location">
    <subcellularLocation>
        <location evidence="1">Cell membrane</location>
        <topology evidence="1">Multi-pass membrane protein</topology>
    </subcellularLocation>
</comment>
<feature type="transmembrane region" description="Helical" evidence="6">
    <location>
        <begin position="81"/>
        <end position="99"/>
    </location>
</feature>
<gene>
    <name evidence="7" type="ORF">FC86_GL000013</name>
</gene>
<feature type="transmembrane region" description="Helical" evidence="6">
    <location>
        <begin position="152"/>
        <end position="171"/>
    </location>
</feature>
<feature type="transmembrane region" description="Helical" evidence="6">
    <location>
        <begin position="191"/>
        <end position="215"/>
    </location>
</feature>
<dbReference type="GO" id="GO:0022857">
    <property type="term" value="F:transmembrane transporter activity"/>
    <property type="evidence" value="ECO:0007669"/>
    <property type="project" value="InterPro"/>
</dbReference>
<feature type="transmembrane region" description="Helical" evidence="6">
    <location>
        <begin position="40"/>
        <end position="60"/>
    </location>
</feature>
<proteinExistence type="predicted"/>
<dbReference type="AlphaFoldDB" id="A0A0R2DRY8"/>
<dbReference type="Gene3D" id="1.20.1740.10">
    <property type="entry name" value="Amino acid/polyamine transporter I"/>
    <property type="match status" value="1"/>
</dbReference>
<evidence type="ECO:0000256" key="1">
    <source>
        <dbReference type="ARBA" id="ARBA00004651"/>
    </source>
</evidence>
<evidence type="ECO:0000256" key="2">
    <source>
        <dbReference type="ARBA" id="ARBA00022475"/>
    </source>
</evidence>
<keyword evidence="8" id="KW-1185">Reference proteome</keyword>
<feature type="transmembrane region" description="Helical" evidence="6">
    <location>
        <begin position="235"/>
        <end position="257"/>
    </location>
</feature>
<feature type="transmembrane region" description="Helical" evidence="6">
    <location>
        <begin position="393"/>
        <end position="412"/>
    </location>
</feature>
<dbReference type="PANTHER" id="PTHR42770:SF18">
    <property type="entry name" value="ARGININE_AGMATINE ANTIPORTER"/>
    <property type="match status" value="1"/>
</dbReference>
<evidence type="ECO:0000256" key="3">
    <source>
        <dbReference type="ARBA" id="ARBA00022692"/>
    </source>
</evidence>
<accession>A0A0R2DRY8</accession>
<dbReference type="Pfam" id="PF13520">
    <property type="entry name" value="AA_permease_2"/>
    <property type="match status" value="1"/>
</dbReference>
<protein>
    <submittedName>
        <fullName evidence="7">Amino acid permease-associated protein</fullName>
    </submittedName>
</protein>
<dbReference type="Proteomes" id="UP000051378">
    <property type="component" value="Unassembled WGS sequence"/>
</dbReference>
<dbReference type="GO" id="GO:0005886">
    <property type="term" value="C:plasma membrane"/>
    <property type="evidence" value="ECO:0007669"/>
    <property type="project" value="UniProtKB-SubCell"/>
</dbReference>
<feature type="transmembrane region" description="Helical" evidence="6">
    <location>
        <begin position="328"/>
        <end position="347"/>
    </location>
</feature>
<keyword evidence="4 6" id="KW-1133">Transmembrane helix</keyword>
<dbReference type="OrthoDB" id="3181223at2"/>
<comment type="caution">
    <text evidence="7">The sequence shown here is derived from an EMBL/GenBank/DDBJ whole genome shotgun (WGS) entry which is preliminary data.</text>
</comment>
<evidence type="ECO:0000256" key="4">
    <source>
        <dbReference type="ARBA" id="ARBA00022989"/>
    </source>
</evidence>
<dbReference type="PANTHER" id="PTHR42770">
    <property type="entry name" value="AMINO ACID TRANSPORTER-RELATED"/>
    <property type="match status" value="1"/>
</dbReference>
<dbReference type="PATRIC" id="fig|1423744.4.peg.15"/>
<evidence type="ECO:0000313" key="7">
    <source>
        <dbReference type="EMBL" id="KRN04565.1"/>
    </source>
</evidence>
<dbReference type="EMBL" id="AYZL01000008">
    <property type="protein sequence ID" value="KRN04565.1"/>
    <property type="molecule type" value="Genomic_DNA"/>
</dbReference>
<keyword evidence="3 6" id="KW-0812">Transmembrane</keyword>
<dbReference type="RefSeq" id="WP_056974205.1">
    <property type="nucleotide sequence ID" value="NZ_AYZL01000008.1"/>
</dbReference>
<dbReference type="STRING" id="1423744.FC86_GL000013"/>
<reference evidence="7 8" key="1">
    <citation type="journal article" date="2015" name="Genome Announc.">
        <title>Expanding the biotechnology potential of lactobacilli through comparative genomics of 213 strains and associated genera.</title>
        <authorList>
            <person name="Sun Z."/>
            <person name="Harris H.M."/>
            <person name="McCann A."/>
            <person name="Guo C."/>
            <person name="Argimon S."/>
            <person name="Zhang W."/>
            <person name="Yang X."/>
            <person name="Jeffery I.B."/>
            <person name="Cooney J.C."/>
            <person name="Kagawa T.F."/>
            <person name="Liu W."/>
            <person name="Song Y."/>
            <person name="Salvetti E."/>
            <person name="Wrobel A."/>
            <person name="Rasinkangas P."/>
            <person name="Parkhill J."/>
            <person name="Rea M.C."/>
            <person name="O'Sullivan O."/>
            <person name="Ritari J."/>
            <person name="Douillard F.P."/>
            <person name="Paul Ross R."/>
            <person name="Yang R."/>
            <person name="Briner A.E."/>
            <person name="Felis G.E."/>
            <person name="de Vos W.M."/>
            <person name="Barrangou R."/>
            <person name="Klaenhammer T.R."/>
            <person name="Caufield P.W."/>
            <person name="Cui Y."/>
            <person name="Zhang H."/>
            <person name="O'Toole P.W."/>
        </authorList>
    </citation>
    <scope>NUCLEOTIDE SEQUENCE [LARGE SCALE GENOMIC DNA]</scope>
    <source>
        <strain evidence="7 8">DSM 23037</strain>
    </source>
</reference>
<evidence type="ECO:0000256" key="5">
    <source>
        <dbReference type="ARBA" id="ARBA00023136"/>
    </source>
</evidence>